<name>A0A5C3EVV9_9BASI</name>
<feature type="domain" description="N-acetyltransferase" evidence="2">
    <location>
        <begin position="94"/>
        <end position="253"/>
    </location>
</feature>
<dbReference type="Proteomes" id="UP000323386">
    <property type="component" value="Unassembled WGS sequence"/>
</dbReference>
<sequence length="276" mass="29751">MAYGHVPRPAGSNAADLKPRLYALPQRARTEERAAVVCVPFSGDGAASQPEYEAAGGKLALQPPGALVELLADVFMAELERGVTYPQHGPLTLQEFRDYFLGYDLIVAFFLPASALRSAPIPTTGETVPLSHLTTSLSALDFRHALAGFYYIKPNYPGRSSHICNAGFVVPPWNRGLGLGGVLGQSFLHFGPRAGYRASVFNLVYENNVASVRIWQRLGFQTVGKIPKAGLLKRADGQGEEFVDAFVIYKDLVEQGGDDDRDAAGKKVEDGSTPAL</sequence>
<dbReference type="AlphaFoldDB" id="A0A5C3EVV9"/>
<dbReference type="InterPro" id="IPR000182">
    <property type="entry name" value="GNAT_dom"/>
</dbReference>
<evidence type="ECO:0000313" key="3">
    <source>
        <dbReference type="EMBL" id="SPO35231.1"/>
    </source>
</evidence>
<accession>A0A5C3EVV9</accession>
<feature type="region of interest" description="Disordered" evidence="1">
    <location>
        <begin position="256"/>
        <end position="276"/>
    </location>
</feature>
<dbReference type="GO" id="GO:0005634">
    <property type="term" value="C:nucleus"/>
    <property type="evidence" value="ECO:0007669"/>
    <property type="project" value="TreeGrafter"/>
</dbReference>
<dbReference type="EMBL" id="OOIP01000001">
    <property type="protein sequence ID" value="SPO35231.1"/>
    <property type="molecule type" value="Genomic_DNA"/>
</dbReference>
<gene>
    <name evidence="3" type="ORF">PSFLO_00702</name>
</gene>
<dbReference type="GO" id="GO:0016747">
    <property type="term" value="F:acyltransferase activity, transferring groups other than amino-acyl groups"/>
    <property type="evidence" value="ECO:0007669"/>
    <property type="project" value="InterPro"/>
</dbReference>
<dbReference type="PANTHER" id="PTHR43138:SF1">
    <property type="entry name" value="N-ACETYLTRANSFERASE ACA1"/>
    <property type="match status" value="1"/>
</dbReference>
<evidence type="ECO:0000256" key="1">
    <source>
        <dbReference type="SAM" id="MobiDB-lite"/>
    </source>
</evidence>
<organism evidence="3 4">
    <name type="scientific">Pseudozyma flocculosa</name>
    <dbReference type="NCBI Taxonomy" id="84751"/>
    <lineage>
        <taxon>Eukaryota</taxon>
        <taxon>Fungi</taxon>
        <taxon>Dikarya</taxon>
        <taxon>Basidiomycota</taxon>
        <taxon>Ustilaginomycotina</taxon>
        <taxon>Ustilaginomycetes</taxon>
        <taxon>Ustilaginales</taxon>
        <taxon>Ustilaginaceae</taxon>
        <taxon>Pseudozyma</taxon>
    </lineage>
</organism>
<evidence type="ECO:0000259" key="2">
    <source>
        <dbReference type="PROSITE" id="PS51186"/>
    </source>
</evidence>
<proteinExistence type="predicted"/>
<dbReference type="Pfam" id="PF00583">
    <property type="entry name" value="Acetyltransf_1"/>
    <property type="match status" value="1"/>
</dbReference>
<dbReference type="SUPFAM" id="SSF55729">
    <property type="entry name" value="Acyl-CoA N-acyltransferases (Nat)"/>
    <property type="match status" value="1"/>
</dbReference>
<dbReference type="PANTHER" id="PTHR43138">
    <property type="entry name" value="ACETYLTRANSFERASE, GNAT FAMILY"/>
    <property type="match status" value="1"/>
</dbReference>
<dbReference type="PROSITE" id="PS51186">
    <property type="entry name" value="GNAT"/>
    <property type="match status" value="1"/>
</dbReference>
<dbReference type="Gene3D" id="3.40.630.30">
    <property type="match status" value="1"/>
</dbReference>
<evidence type="ECO:0000313" key="4">
    <source>
        <dbReference type="Proteomes" id="UP000323386"/>
    </source>
</evidence>
<dbReference type="InterPro" id="IPR016181">
    <property type="entry name" value="Acyl_CoA_acyltransferase"/>
</dbReference>
<dbReference type="OrthoDB" id="10264707at2759"/>
<keyword evidence="4" id="KW-1185">Reference proteome</keyword>
<dbReference type="InterPro" id="IPR052742">
    <property type="entry name" value="Mito_N-acetyltransferase"/>
</dbReference>
<keyword evidence="3" id="KW-0808">Transferase</keyword>
<reference evidence="3 4" key="1">
    <citation type="submission" date="2018-03" db="EMBL/GenBank/DDBJ databases">
        <authorList>
            <person name="Guldener U."/>
        </authorList>
    </citation>
    <scope>NUCLEOTIDE SEQUENCE [LARGE SCALE GENOMIC DNA]</scope>
    <source>
        <strain evidence="3 4">DAOM196992</strain>
    </source>
</reference>
<protein>
    <submittedName>
        <fullName evidence="3">Related to l-azetidine-2-carboxylic acid acetyltransferase</fullName>
    </submittedName>
</protein>